<feature type="transmembrane region" description="Helical" evidence="1">
    <location>
        <begin position="20"/>
        <end position="38"/>
    </location>
</feature>
<evidence type="ECO:0000313" key="3">
    <source>
        <dbReference type="Proteomes" id="UP000176998"/>
    </source>
</evidence>
<protein>
    <submittedName>
        <fullName evidence="2">Uncharacterized protein</fullName>
    </submittedName>
</protein>
<dbReference type="EMBL" id="MJBS01000088">
    <property type="protein sequence ID" value="OHE95112.1"/>
    <property type="molecule type" value="Genomic_DNA"/>
</dbReference>
<keyword evidence="1" id="KW-1133">Transmembrane helix</keyword>
<gene>
    <name evidence="2" type="ORF">CORC01_09636</name>
</gene>
<feature type="non-terminal residue" evidence="2">
    <location>
        <position position="1"/>
    </location>
</feature>
<keyword evidence="1" id="KW-0812">Transmembrane</keyword>
<accession>A0A1G4B1D5</accession>
<reference evidence="2 3" key="1">
    <citation type="submission" date="2016-09" db="EMBL/GenBank/DDBJ databases">
        <authorList>
            <person name="Capua I."/>
            <person name="De Benedictis P."/>
            <person name="Joannis T."/>
            <person name="Lombin L.H."/>
            <person name="Cattoli G."/>
        </authorList>
    </citation>
    <scope>NUCLEOTIDE SEQUENCE [LARGE SCALE GENOMIC DNA]</scope>
    <source>
        <strain evidence="2 3">IMI 309357</strain>
    </source>
</reference>
<organism evidence="2 3">
    <name type="scientific">Colletotrichum orchidophilum</name>
    <dbReference type="NCBI Taxonomy" id="1209926"/>
    <lineage>
        <taxon>Eukaryota</taxon>
        <taxon>Fungi</taxon>
        <taxon>Dikarya</taxon>
        <taxon>Ascomycota</taxon>
        <taxon>Pezizomycotina</taxon>
        <taxon>Sordariomycetes</taxon>
        <taxon>Hypocreomycetidae</taxon>
        <taxon>Glomerellales</taxon>
        <taxon>Glomerellaceae</taxon>
        <taxon>Colletotrichum</taxon>
    </lineage>
</organism>
<dbReference type="Proteomes" id="UP000176998">
    <property type="component" value="Unassembled WGS sequence"/>
</dbReference>
<proteinExistence type="predicted"/>
<keyword evidence="1" id="KW-0472">Membrane</keyword>
<sequence>VDRLVRVPTFTSLSKLGHHVFYGIAVTYLVILCVFEPFGAGMVPPAPKAALSAEDAMEAIRDYTSTSAEWRIPPLYARNW</sequence>
<name>A0A1G4B1D5_9PEZI</name>
<dbReference type="RefSeq" id="XP_022472274.1">
    <property type="nucleotide sequence ID" value="XM_022621265.1"/>
</dbReference>
<comment type="caution">
    <text evidence="2">The sequence shown here is derived from an EMBL/GenBank/DDBJ whole genome shotgun (WGS) entry which is preliminary data.</text>
</comment>
<dbReference type="GeneID" id="34562775"/>
<evidence type="ECO:0000313" key="2">
    <source>
        <dbReference type="EMBL" id="OHE95112.1"/>
    </source>
</evidence>
<keyword evidence="3" id="KW-1185">Reference proteome</keyword>
<dbReference type="AlphaFoldDB" id="A0A1G4B1D5"/>
<evidence type="ECO:0000256" key="1">
    <source>
        <dbReference type="SAM" id="Phobius"/>
    </source>
</evidence>